<sequence>MSNMKDYKIVEDPIISRVEDIDFSGSYTYADYFKWEFDERLEIIKGKIFNMSPAPGSIHQRVSGIVFNNIFNYLKGKPCEVFSAPFDVRLYRTSKADEQIKTVLQPDLCVICDPSKVDLRGCIGAPDIVVEILSKGNNKKELKNKYEVYEEFGVKEYWIIHPEEKTFFKYILNEEGKFVPSRLLTIGDEVATEVLPGFVLSLEDVFADR</sequence>
<keyword evidence="2" id="KW-0540">Nuclease</keyword>
<dbReference type="GO" id="GO:0004519">
    <property type="term" value="F:endonuclease activity"/>
    <property type="evidence" value="ECO:0007669"/>
    <property type="project" value="UniProtKB-KW"/>
</dbReference>
<organism evidence="2 3">
    <name type="scientific">Hufsiella arboris</name>
    <dbReference type="NCBI Taxonomy" id="2695275"/>
    <lineage>
        <taxon>Bacteria</taxon>
        <taxon>Pseudomonadati</taxon>
        <taxon>Bacteroidota</taxon>
        <taxon>Sphingobacteriia</taxon>
        <taxon>Sphingobacteriales</taxon>
        <taxon>Sphingobacteriaceae</taxon>
        <taxon>Hufsiella</taxon>
    </lineage>
</organism>
<proteinExistence type="predicted"/>
<protein>
    <submittedName>
        <fullName evidence="2">Uma2 family endonuclease</fullName>
    </submittedName>
</protein>
<dbReference type="InterPro" id="IPR012296">
    <property type="entry name" value="Nuclease_put_TT1808"/>
</dbReference>
<feature type="domain" description="Putative restriction endonuclease" evidence="1">
    <location>
        <begin position="30"/>
        <end position="202"/>
    </location>
</feature>
<accession>A0A7K1YF28</accession>
<keyword evidence="2" id="KW-0378">Hydrolase</keyword>
<evidence type="ECO:0000259" key="1">
    <source>
        <dbReference type="Pfam" id="PF05685"/>
    </source>
</evidence>
<dbReference type="Proteomes" id="UP000466586">
    <property type="component" value="Unassembled WGS sequence"/>
</dbReference>
<dbReference type="Gene3D" id="3.90.1570.10">
    <property type="entry name" value="tt1808, chain A"/>
    <property type="match status" value="1"/>
</dbReference>
<evidence type="ECO:0000313" key="2">
    <source>
        <dbReference type="EMBL" id="MXV53020.1"/>
    </source>
</evidence>
<gene>
    <name evidence="2" type="ORF">GS399_18780</name>
</gene>
<keyword evidence="3" id="KW-1185">Reference proteome</keyword>
<name>A0A7K1YF28_9SPHI</name>
<dbReference type="PANTHER" id="PTHR36558:SF1">
    <property type="entry name" value="RESTRICTION ENDONUCLEASE DOMAIN-CONTAINING PROTEIN-RELATED"/>
    <property type="match status" value="1"/>
</dbReference>
<dbReference type="EMBL" id="WVHT01000012">
    <property type="protein sequence ID" value="MXV53020.1"/>
    <property type="molecule type" value="Genomic_DNA"/>
</dbReference>
<dbReference type="InterPro" id="IPR011335">
    <property type="entry name" value="Restrct_endonuc-II-like"/>
</dbReference>
<comment type="caution">
    <text evidence="2">The sequence shown here is derived from an EMBL/GenBank/DDBJ whole genome shotgun (WGS) entry which is preliminary data.</text>
</comment>
<keyword evidence="2" id="KW-0255">Endonuclease</keyword>
<dbReference type="PANTHER" id="PTHR36558">
    <property type="entry name" value="GLR1098 PROTEIN"/>
    <property type="match status" value="1"/>
</dbReference>
<dbReference type="Pfam" id="PF05685">
    <property type="entry name" value="Uma2"/>
    <property type="match status" value="1"/>
</dbReference>
<dbReference type="AlphaFoldDB" id="A0A7K1YF28"/>
<dbReference type="SUPFAM" id="SSF52980">
    <property type="entry name" value="Restriction endonuclease-like"/>
    <property type="match status" value="1"/>
</dbReference>
<evidence type="ECO:0000313" key="3">
    <source>
        <dbReference type="Proteomes" id="UP000466586"/>
    </source>
</evidence>
<dbReference type="InterPro" id="IPR008538">
    <property type="entry name" value="Uma2"/>
</dbReference>
<dbReference type="CDD" id="cd06260">
    <property type="entry name" value="DUF820-like"/>
    <property type="match status" value="1"/>
</dbReference>
<reference evidence="2 3" key="1">
    <citation type="submission" date="2019-11" db="EMBL/GenBank/DDBJ databases">
        <title>Pedobacter sp. HMF7647 Genome sequencing and assembly.</title>
        <authorList>
            <person name="Kang H."/>
            <person name="Kim H."/>
            <person name="Joh K."/>
        </authorList>
    </citation>
    <scope>NUCLEOTIDE SEQUENCE [LARGE SCALE GENOMIC DNA]</scope>
    <source>
        <strain evidence="2 3">HMF7647</strain>
    </source>
</reference>